<evidence type="ECO:0000313" key="3">
    <source>
        <dbReference type="Proteomes" id="UP000008710"/>
    </source>
</evidence>
<feature type="region of interest" description="Disordered" evidence="1">
    <location>
        <begin position="110"/>
        <end position="130"/>
    </location>
</feature>
<dbReference type="HOGENOM" id="CLU_1711840_0_0_11"/>
<name>Q0S0R1_RHOJR</name>
<accession>Q0S0R1</accession>
<gene>
    <name evidence="2" type="ordered locus">RHA1_ro07111</name>
</gene>
<organism evidence="2 3">
    <name type="scientific">Rhodococcus jostii (strain RHA1)</name>
    <dbReference type="NCBI Taxonomy" id="101510"/>
    <lineage>
        <taxon>Bacteria</taxon>
        <taxon>Bacillati</taxon>
        <taxon>Actinomycetota</taxon>
        <taxon>Actinomycetes</taxon>
        <taxon>Mycobacteriales</taxon>
        <taxon>Nocardiaceae</taxon>
        <taxon>Rhodococcus</taxon>
    </lineage>
</organism>
<evidence type="ECO:0000256" key="1">
    <source>
        <dbReference type="SAM" id="MobiDB-lite"/>
    </source>
</evidence>
<reference evidence="3" key="1">
    <citation type="journal article" date="2006" name="Proc. Natl. Acad. Sci. U.S.A.">
        <title>The complete genome of Rhodococcus sp. RHA1 provides insights into a catabolic powerhouse.</title>
        <authorList>
            <person name="McLeod M.P."/>
            <person name="Warren R.L."/>
            <person name="Hsiao W.W.L."/>
            <person name="Araki N."/>
            <person name="Myhre M."/>
            <person name="Fernandes C."/>
            <person name="Miyazawa D."/>
            <person name="Wong W."/>
            <person name="Lillquist A.L."/>
            <person name="Wang D."/>
            <person name="Dosanjh M."/>
            <person name="Hara H."/>
            <person name="Petrescu A."/>
            <person name="Morin R.D."/>
            <person name="Yang G."/>
            <person name="Stott J.M."/>
            <person name="Schein J.E."/>
            <person name="Shin H."/>
            <person name="Smailus D."/>
            <person name="Siddiqui A.S."/>
            <person name="Marra M.A."/>
            <person name="Jones S.J.M."/>
            <person name="Holt R."/>
            <person name="Brinkman F.S.L."/>
            <person name="Miyauchi K."/>
            <person name="Fukuda M."/>
            <person name="Davies J.E."/>
            <person name="Mohn W.W."/>
            <person name="Eltis L.D."/>
        </authorList>
    </citation>
    <scope>NUCLEOTIDE SEQUENCE [LARGE SCALE GENOMIC DNA]</scope>
    <source>
        <strain evidence="3">RHA1</strain>
    </source>
</reference>
<dbReference type="KEGG" id="rha:RHA1_ro07111"/>
<dbReference type="EMBL" id="CP000431">
    <property type="protein sequence ID" value="ABG98875.1"/>
    <property type="molecule type" value="Genomic_DNA"/>
</dbReference>
<dbReference type="Proteomes" id="UP000008710">
    <property type="component" value="Chromosome"/>
</dbReference>
<proteinExistence type="predicted"/>
<dbReference type="AlphaFoldDB" id="Q0S0R1"/>
<evidence type="ECO:0000313" key="2">
    <source>
        <dbReference type="EMBL" id="ABG98875.1"/>
    </source>
</evidence>
<protein>
    <submittedName>
        <fullName evidence="2">Uncharacterized protein</fullName>
    </submittedName>
</protein>
<sequence length="153" mass="16166">MTANWAGASAGIAVVGHVECHLARSGGLLTLAWASMTSETWSMTRLVEIFELPVSQCWYRNARAPKFAVESRSDQRIACGENDTIQDGNGECIRAGEALVDVPLGGLLGGRSPASSRGRSRSRSCSHPRTATCRSDAGAILLQMLTSTAVDSA</sequence>